<dbReference type="PANTHER" id="PTHR35895:SF1">
    <property type="entry name" value="LIPID-BINDING SERUM GLYCOPROTEIN C-TERMINAL DOMAIN-CONTAINING PROTEIN"/>
    <property type="match status" value="1"/>
</dbReference>
<dbReference type="AlphaFoldDB" id="A0A9P8CWW7"/>
<dbReference type="Pfam" id="PF12505">
    <property type="entry name" value="DUF3712"/>
    <property type="match status" value="2"/>
</dbReference>
<dbReference type="GO" id="GO:0000329">
    <property type="term" value="C:fungal-type vacuole membrane"/>
    <property type="evidence" value="ECO:0007669"/>
    <property type="project" value="InterPro"/>
</dbReference>
<dbReference type="Proteomes" id="UP000717515">
    <property type="component" value="Unassembled WGS sequence"/>
</dbReference>
<feature type="transmembrane region" description="Helical" evidence="2">
    <location>
        <begin position="118"/>
        <end position="142"/>
    </location>
</feature>
<sequence>MIMRTPPETHPHTGAGTHSRPNSVENLVQSSSSPHASTAKANEKPSSESRDSYRRDIRALALTSISSLDDPERHVNDRDHDYDYDHDYIEDKIDARNHNNNTVLVYPERRPLLRRKTFWCCCFCVLLIVILVILLLILYFVVLPKVVQSIVNGSRMSLSQVNITEPTDKGMNVTLLGTVDHGGIFPATIEFPEPILVSFKEKVLGKMQLQSLDIAGGRATVNDATYFEIVDKDAFSEFAKELLTTKSFVWTLTSVVKVKVLGFIPVAGINLTKDLSLLGMNGFQNIKLEKFDLPSDAPDNQGAVVKLVTSMNNPSPIGVVLGSVVLDLFYEGTHLGQVTAQDAVLVGGSPSPLTLEGTLYRQSDQHNLDNLSVLFSNYLAGKATITTAKGVSVKPNGRETVSWLSDGIMALTLSVPLQSPVPIQIIQGIQINDLGIAFHPDASYSPTVQSKSMSAGFRVPFNITINTRSVSNTIAMGYAGKILGNISHSTPSPASSDIPGQISFGLPPSTLAVLPASQEEFNNFLADLTIKPEQTFTVLGVSSAVAETSMGLVKLTGIPFNSPVTMKGLNFNAMNPPVSQVVVADGNSDHIQIDNMVELMNPSSLSVDCGGHVLLNVYDRTTNQHLGDLSIPQLNIVPGSNPVATQFLFHPTDTALRDQFLSQYLTGAQFPLHIVGTMASSTSLPELQKALSLVSISSSVAGLIPPPKLILSGEAVSTLNTVLGTHQSHVSVTIQNPLATDLYITGLVTQIKWRTSPFGTINDSSHLLVPAKGSATTTHLVLQHPQDLGFSVFLTTNFLPANPQVALGGVEVAFELDSQINVNVGGPNGYAARIHYVQTAEIHTKLTILGADLGHV</sequence>
<evidence type="ECO:0000256" key="2">
    <source>
        <dbReference type="SAM" id="Phobius"/>
    </source>
</evidence>
<gene>
    <name evidence="3" type="ORF">KVV02_007979</name>
</gene>
<proteinExistence type="predicted"/>
<reference evidence="3" key="1">
    <citation type="submission" date="2021-07" db="EMBL/GenBank/DDBJ databases">
        <title>Draft genome of Mortierella alpina, strain LL118, isolated from an aspen leaf litter sample.</title>
        <authorList>
            <person name="Yang S."/>
            <person name="Vinatzer B.A."/>
        </authorList>
    </citation>
    <scope>NUCLEOTIDE SEQUENCE</scope>
    <source>
        <strain evidence="3">LL118</strain>
    </source>
</reference>
<feature type="compositionally biased region" description="Basic and acidic residues" evidence="1">
    <location>
        <begin position="41"/>
        <end position="52"/>
    </location>
</feature>
<evidence type="ECO:0008006" key="5">
    <source>
        <dbReference type="Google" id="ProtNLM"/>
    </source>
</evidence>
<protein>
    <recommendedName>
        <fullName evidence="5">Pre-rRNA processing protein</fullName>
    </recommendedName>
</protein>
<keyword evidence="2" id="KW-0812">Transmembrane</keyword>
<evidence type="ECO:0000313" key="4">
    <source>
        <dbReference type="Proteomes" id="UP000717515"/>
    </source>
</evidence>
<comment type="caution">
    <text evidence="3">The sequence shown here is derived from an EMBL/GenBank/DDBJ whole genome shotgun (WGS) entry which is preliminary data.</text>
</comment>
<feature type="compositionally biased region" description="Polar residues" evidence="1">
    <location>
        <begin position="19"/>
        <end position="40"/>
    </location>
</feature>
<organism evidence="3 4">
    <name type="scientific">Mortierella alpina</name>
    <name type="common">Oleaginous fungus</name>
    <name type="synonym">Mortierella renispora</name>
    <dbReference type="NCBI Taxonomy" id="64518"/>
    <lineage>
        <taxon>Eukaryota</taxon>
        <taxon>Fungi</taxon>
        <taxon>Fungi incertae sedis</taxon>
        <taxon>Mucoromycota</taxon>
        <taxon>Mortierellomycotina</taxon>
        <taxon>Mortierellomycetes</taxon>
        <taxon>Mortierellales</taxon>
        <taxon>Mortierellaceae</taxon>
        <taxon>Mortierella</taxon>
    </lineage>
</organism>
<keyword evidence="2" id="KW-0472">Membrane</keyword>
<dbReference type="EMBL" id="JAIFTL010000199">
    <property type="protein sequence ID" value="KAG9321534.1"/>
    <property type="molecule type" value="Genomic_DNA"/>
</dbReference>
<dbReference type="InterPro" id="IPR022185">
    <property type="entry name" value="DUF3712"/>
</dbReference>
<evidence type="ECO:0000256" key="1">
    <source>
        <dbReference type="SAM" id="MobiDB-lite"/>
    </source>
</evidence>
<name>A0A9P8CWW7_MORAP</name>
<accession>A0A9P8CWW7</accession>
<feature type="region of interest" description="Disordered" evidence="1">
    <location>
        <begin position="1"/>
        <end position="52"/>
    </location>
</feature>
<dbReference type="PANTHER" id="PTHR35895">
    <property type="entry name" value="CHROMOSOME 16, WHOLE GENOME SHOTGUN SEQUENCE"/>
    <property type="match status" value="1"/>
</dbReference>
<keyword evidence="2" id="KW-1133">Transmembrane helix</keyword>
<dbReference type="InterPro" id="IPR046368">
    <property type="entry name" value="Tag1"/>
</dbReference>
<evidence type="ECO:0000313" key="3">
    <source>
        <dbReference type="EMBL" id="KAG9321534.1"/>
    </source>
</evidence>